<feature type="compositionally biased region" description="Basic and acidic residues" evidence="2">
    <location>
        <begin position="160"/>
        <end position="169"/>
    </location>
</feature>
<dbReference type="SMART" id="SM00769">
    <property type="entry name" value="WHy"/>
    <property type="match status" value="1"/>
</dbReference>
<dbReference type="PANTHER" id="PTHR31459">
    <property type="match status" value="1"/>
</dbReference>
<dbReference type="Proteomes" id="UP001153076">
    <property type="component" value="Unassembled WGS sequence"/>
</dbReference>
<dbReference type="InterPro" id="IPR045043">
    <property type="entry name" value="Lea14-like"/>
</dbReference>
<evidence type="ECO:0000313" key="5">
    <source>
        <dbReference type="Proteomes" id="UP001153076"/>
    </source>
</evidence>
<feature type="region of interest" description="Disordered" evidence="2">
    <location>
        <begin position="150"/>
        <end position="299"/>
    </location>
</feature>
<dbReference type="OrthoDB" id="588983at2759"/>
<gene>
    <name evidence="4" type="ORF">Cgig2_002325</name>
</gene>
<evidence type="ECO:0000313" key="4">
    <source>
        <dbReference type="EMBL" id="KAJ8433654.1"/>
    </source>
</evidence>
<comment type="caution">
    <text evidence="4">The sequence shown here is derived from an EMBL/GenBank/DDBJ whole genome shotgun (WGS) entry which is preliminary data.</text>
</comment>
<dbReference type="EMBL" id="JAKOGI010000524">
    <property type="protein sequence ID" value="KAJ8433654.1"/>
    <property type="molecule type" value="Genomic_DNA"/>
</dbReference>
<dbReference type="InterPro" id="IPR004864">
    <property type="entry name" value="LEA_2"/>
</dbReference>
<evidence type="ECO:0000259" key="3">
    <source>
        <dbReference type="SMART" id="SM00769"/>
    </source>
</evidence>
<dbReference type="AlphaFoldDB" id="A0A9Q1JYW2"/>
<organism evidence="4 5">
    <name type="scientific">Carnegiea gigantea</name>
    <dbReference type="NCBI Taxonomy" id="171969"/>
    <lineage>
        <taxon>Eukaryota</taxon>
        <taxon>Viridiplantae</taxon>
        <taxon>Streptophyta</taxon>
        <taxon>Embryophyta</taxon>
        <taxon>Tracheophyta</taxon>
        <taxon>Spermatophyta</taxon>
        <taxon>Magnoliopsida</taxon>
        <taxon>eudicotyledons</taxon>
        <taxon>Gunneridae</taxon>
        <taxon>Pentapetalae</taxon>
        <taxon>Caryophyllales</taxon>
        <taxon>Cactineae</taxon>
        <taxon>Cactaceae</taxon>
        <taxon>Cactoideae</taxon>
        <taxon>Echinocereeae</taxon>
        <taxon>Carnegiea</taxon>
    </lineage>
</organism>
<feature type="compositionally biased region" description="Acidic residues" evidence="2">
    <location>
        <begin position="170"/>
        <end position="179"/>
    </location>
</feature>
<feature type="domain" description="Water stress and hypersensitive response" evidence="3">
    <location>
        <begin position="27"/>
        <end position="145"/>
    </location>
</feature>
<accession>A0A9Q1JYW2</accession>
<feature type="compositionally biased region" description="Basic and acidic residues" evidence="2">
    <location>
        <begin position="180"/>
        <end position="189"/>
    </location>
</feature>
<reference evidence="4" key="1">
    <citation type="submission" date="2022-04" db="EMBL/GenBank/DDBJ databases">
        <title>Carnegiea gigantea Genome sequencing and assembly v2.</title>
        <authorList>
            <person name="Copetti D."/>
            <person name="Sanderson M.J."/>
            <person name="Burquez A."/>
            <person name="Wojciechowski M.F."/>
        </authorList>
    </citation>
    <scope>NUCLEOTIDE SEQUENCE</scope>
    <source>
        <strain evidence="4">SGP5-SGP5p</strain>
        <tissue evidence="4">Aerial part</tissue>
    </source>
</reference>
<feature type="compositionally biased region" description="Low complexity" evidence="2">
    <location>
        <begin position="195"/>
        <end position="206"/>
    </location>
</feature>
<feature type="compositionally biased region" description="Basic and acidic residues" evidence="2">
    <location>
        <begin position="240"/>
        <end position="251"/>
    </location>
</feature>
<dbReference type="GO" id="GO:0009269">
    <property type="term" value="P:response to desiccation"/>
    <property type="evidence" value="ECO:0007669"/>
    <property type="project" value="InterPro"/>
</dbReference>
<evidence type="ECO:0000256" key="2">
    <source>
        <dbReference type="SAM" id="MobiDB-lite"/>
    </source>
</evidence>
<dbReference type="PANTHER" id="PTHR31459:SF19">
    <property type="entry name" value="DESICCATION-RELATED PROTEIN LEA14-RELATED"/>
    <property type="match status" value="1"/>
</dbReference>
<keyword evidence="5" id="KW-1185">Reference proteome</keyword>
<evidence type="ECO:0000256" key="1">
    <source>
        <dbReference type="ARBA" id="ARBA00005960"/>
    </source>
</evidence>
<sequence>MELIEKAKEYVSEKVQEKIENIPKPEATLHGLSLEGVGWNGISYKATVGIMNPYPHSIPLCDVAYVLKSDGRVILSGNMPDPGDIAGKHETTKLDVEIKVPHSAVVSLVRDVWKDWDIDYVLEVTLTIDIPIIGSFNIPLSTSGEIKLPTISDFWSGGEEDGKRDKDEDKDKDDDGDDEDMRKERKRDEDEKDQGGISSIPIIGSLLGRGGSDDEKEKENDEGKSDDDDEHKAKRKDKKKGSGEDEEEKGRVNIPIISDLLGGGGSDDEKDKDKDSDDGYKDKKNKKKKKKKEEDDCDD</sequence>
<feature type="compositionally biased region" description="Basic and acidic residues" evidence="2">
    <location>
        <begin position="267"/>
        <end position="282"/>
    </location>
</feature>
<dbReference type="InterPro" id="IPR013990">
    <property type="entry name" value="WHy-dom"/>
</dbReference>
<feature type="compositionally biased region" description="Basic and acidic residues" evidence="2">
    <location>
        <begin position="211"/>
        <end position="223"/>
    </location>
</feature>
<comment type="similarity">
    <text evidence="1">Belongs to the LEA type 2 family.</text>
</comment>
<dbReference type="SUPFAM" id="SSF117070">
    <property type="entry name" value="LEA14-like"/>
    <property type="match status" value="1"/>
</dbReference>
<proteinExistence type="inferred from homology"/>
<dbReference type="Gene3D" id="2.60.40.1820">
    <property type="match status" value="1"/>
</dbReference>
<protein>
    <recommendedName>
        <fullName evidence="3">Water stress and hypersensitive response domain-containing protein</fullName>
    </recommendedName>
</protein>
<dbReference type="GO" id="GO:0005829">
    <property type="term" value="C:cytosol"/>
    <property type="evidence" value="ECO:0007669"/>
    <property type="project" value="TreeGrafter"/>
</dbReference>
<dbReference type="Pfam" id="PF03168">
    <property type="entry name" value="LEA_2"/>
    <property type="match status" value="1"/>
</dbReference>
<name>A0A9Q1JYW2_9CARY</name>